<dbReference type="Pfam" id="PF12697">
    <property type="entry name" value="Abhydrolase_6"/>
    <property type="match status" value="1"/>
</dbReference>
<protein>
    <submittedName>
        <fullName evidence="3">Thioesterase, menaquinone synthesis protein</fullName>
    </submittedName>
</protein>
<gene>
    <name evidence="3" type="ordered locus">Afer_1626</name>
</gene>
<dbReference type="InterPro" id="IPR000073">
    <property type="entry name" value="AB_hydrolase_1"/>
</dbReference>
<dbReference type="Gene3D" id="3.40.50.1820">
    <property type="entry name" value="alpha/beta hydrolase"/>
    <property type="match status" value="1"/>
</dbReference>
<proteinExistence type="predicted"/>
<dbReference type="Proteomes" id="UP000000771">
    <property type="component" value="Chromosome"/>
</dbReference>
<dbReference type="GO" id="GO:0016829">
    <property type="term" value="F:lyase activity"/>
    <property type="evidence" value="ECO:0007669"/>
    <property type="project" value="UniProtKB-KW"/>
</dbReference>
<evidence type="ECO:0000259" key="2">
    <source>
        <dbReference type="Pfam" id="PF12697"/>
    </source>
</evidence>
<feature type="domain" description="AB hydrolase-1" evidence="2">
    <location>
        <begin position="30"/>
        <end position="258"/>
    </location>
</feature>
<keyword evidence="1" id="KW-0456">Lyase</keyword>
<dbReference type="AlphaFoldDB" id="C7M0N5"/>
<accession>C7M0N5</accession>
<dbReference type="KEGG" id="afo:Afer_1626"/>
<organism evidence="3 4">
    <name type="scientific">Acidimicrobium ferrooxidans (strain DSM 10331 / JCM 15462 / NBRC 103882 / ICP)</name>
    <dbReference type="NCBI Taxonomy" id="525909"/>
    <lineage>
        <taxon>Bacteria</taxon>
        <taxon>Bacillati</taxon>
        <taxon>Actinomycetota</taxon>
        <taxon>Acidimicrobiia</taxon>
        <taxon>Acidimicrobiales</taxon>
        <taxon>Acidimicrobiaceae</taxon>
        <taxon>Acidimicrobium</taxon>
    </lineage>
</organism>
<sequence length="278" mass="29660">MTNARARNLLGPTGAVVEVTSTGGPERRAVVLHGFTQSRWSLIGTLLPVAEGIASEIVFLDAPGHGANLGPSSVRAFLDAVAELDPDIVIGYSMGGRLALWLAAVHPELEAEVIAFSAHPGIEAADARAERRRRDEALADRLDQLARPRALGADASNVDAFLDEWDSQPLFARRRLSERRRRGRALADPSGWAHALRAYGTGSQPDLTEALAHSRARLALVVGTRDTAYVAHAARLRHRAHIVTVPNVGHDVLAEAPEIAQGIVLGLLAARRAPTSAP</sequence>
<evidence type="ECO:0000256" key="1">
    <source>
        <dbReference type="ARBA" id="ARBA00023239"/>
    </source>
</evidence>
<dbReference type="STRING" id="525909.Afer_1626"/>
<evidence type="ECO:0000313" key="3">
    <source>
        <dbReference type="EMBL" id="ACU54543.1"/>
    </source>
</evidence>
<dbReference type="SUPFAM" id="SSF53474">
    <property type="entry name" value="alpha/beta-Hydrolases"/>
    <property type="match status" value="1"/>
</dbReference>
<dbReference type="eggNOG" id="COG1073">
    <property type="taxonomic scope" value="Bacteria"/>
</dbReference>
<dbReference type="HOGENOM" id="CLU_020336_50_4_11"/>
<dbReference type="PANTHER" id="PTHR42916:SF1">
    <property type="entry name" value="PROTEIN PHYLLO, CHLOROPLASTIC"/>
    <property type="match status" value="1"/>
</dbReference>
<reference evidence="3 4" key="1">
    <citation type="journal article" date="2009" name="Stand. Genomic Sci.">
        <title>Complete genome sequence of Acidimicrobium ferrooxidans type strain (ICP).</title>
        <authorList>
            <person name="Clum A."/>
            <person name="Nolan M."/>
            <person name="Lang E."/>
            <person name="Glavina Del Rio T."/>
            <person name="Tice H."/>
            <person name="Copeland A."/>
            <person name="Cheng J.F."/>
            <person name="Lucas S."/>
            <person name="Chen F."/>
            <person name="Bruce D."/>
            <person name="Goodwin L."/>
            <person name="Pitluck S."/>
            <person name="Ivanova N."/>
            <person name="Mavrommatis K."/>
            <person name="Mikhailova N."/>
            <person name="Pati A."/>
            <person name="Chen A."/>
            <person name="Palaniappan K."/>
            <person name="Goker M."/>
            <person name="Spring S."/>
            <person name="Land M."/>
            <person name="Hauser L."/>
            <person name="Chang Y.J."/>
            <person name="Jeffries C.C."/>
            <person name="Chain P."/>
            <person name="Bristow J."/>
            <person name="Eisen J.A."/>
            <person name="Markowitz V."/>
            <person name="Hugenholtz P."/>
            <person name="Kyrpides N.C."/>
            <person name="Klenk H.P."/>
            <person name="Lapidus A."/>
        </authorList>
    </citation>
    <scope>NUCLEOTIDE SEQUENCE [LARGE SCALE GENOMIC DNA]</scope>
    <source>
        <strain evidence="4">DSM 10331 / JCM 15462 / NBRC 103882 / ICP</strain>
    </source>
</reference>
<keyword evidence="4" id="KW-1185">Reference proteome</keyword>
<dbReference type="EMBL" id="CP001631">
    <property type="protein sequence ID" value="ACU54543.1"/>
    <property type="molecule type" value="Genomic_DNA"/>
</dbReference>
<name>C7M0N5_ACIFD</name>
<dbReference type="InterPro" id="IPR029058">
    <property type="entry name" value="AB_hydrolase_fold"/>
</dbReference>
<dbReference type="RefSeq" id="WP_015799022.1">
    <property type="nucleotide sequence ID" value="NC_013124.1"/>
</dbReference>
<dbReference type="OrthoDB" id="63519at2"/>
<dbReference type="PANTHER" id="PTHR42916">
    <property type="entry name" value="2-SUCCINYL-5-ENOLPYRUVYL-6-HYDROXY-3-CYCLOHEXENE-1-CARBOXYLATE SYNTHASE"/>
    <property type="match status" value="1"/>
</dbReference>
<evidence type="ECO:0000313" key="4">
    <source>
        <dbReference type="Proteomes" id="UP000000771"/>
    </source>
</evidence>